<gene>
    <name evidence="2" type="ORF">CDO81_11250</name>
</gene>
<dbReference type="Proteomes" id="UP000197446">
    <property type="component" value="Unassembled WGS sequence"/>
</dbReference>
<keyword evidence="1" id="KW-0472">Membrane</keyword>
<accession>A0A254ND77</accession>
<reference evidence="2 3" key="1">
    <citation type="journal article" date="2007" name="Int. J. Syst. Evol. Microbiol.">
        <title>Description of Pelomonas aquatica sp. nov. and Pelomonas puraquae sp. nov., isolated from industrial and haemodialysis water.</title>
        <authorList>
            <person name="Gomila M."/>
            <person name="Bowien B."/>
            <person name="Falsen E."/>
            <person name="Moore E.R."/>
            <person name="Lalucat J."/>
        </authorList>
    </citation>
    <scope>NUCLEOTIDE SEQUENCE [LARGE SCALE GENOMIC DNA]</scope>
    <source>
        <strain evidence="2 3">CCUG 52769</strain>
    </source>
</reference>
<proteinExistence type="predicted"/>
<dbReference type="EMBL" id="NISI01000003">
    <property type="protein sequence ID" value="OWR04337.1"/>
    <property type="molecule type" value="Genomic_DNA"/>
</dbReference>
<feature type="transmembrane region" description="Helical" evidence="1">
    <location>
        <begin position="41"/>
        <end position="58"/>
    </location>
</feature>
<keyword evidence="3" id="KW-1185">Reference proteome</keyword>
<keyword evidence="1" id="KW-1133">Transmembrane helix</keyword>
<organism evidence="2 3">
    <name type="scientific">Roseateles puraquae</name>
    <dbReference type="NCBI Taxonomy" id="431059"/>
    <lineage>
        <taxon>Bacteria</taxon>
        <taxon>Pseudomonadati</taxon>
        <taxon>Pseudomonadota</taxon>
        <taxon>Betaproteobacteria</taxon>
        <taxon>Burkholderiales</taxon>
        <taxon>Sphaerotilaceae</taxon>
        <taxon>Roseateles</taxon>
    </lineage>
</organism>
<evidence type="ECO:0008006" key="4">
    <source>
        <dbReference type="Google" id="ProtNLM"/>
    </source>
</evidence>
<name>A0A254ND77_9BURK</name>
<keyword evidence="1" id="KW-0812">Transmembrane</keyword>
<sequence>MSPASARHTPGRLWGWPVALGLLSATGLVSALVSDGWGDTWSWLALGVPLLVVARCVLRR</sequence>
<dbReference type="OrthoDB" id="6902852at2"/>
<comment type="caution">
    <text evidence="2">The sequence shown here is derived from an EMBL/GenBank/DDBJ whole genome shotgun (WGS) entry which is preliminary data.</text>
</comment>
<dbReference type="AlphaFoldDB" id="A0A254ND77"/>
<evidence type="ECO:0000256" key="1">
    <source>
        <dbReference type="SAM" id="Phobius"/>
    </source>
</evidence>
<evidence type="ECO:0000313" key="3">
    <source>
        <dbReference type="Proteomes" id="UP000197446"/>
    </source>
</evidence>
<protein>
    <recommendedName>
        <fullName evidence="4">DUF4175 domain-containing protein</fullName>
    </recommendedName>
</protein>
<evidence type="ECO:0000313" key="2">
    <source>
        <dbReference type="EMBL" id="OWR04337.1"/>
    </source>
</evidence>